<dbReference type="EC" id="3.1.1.-" evidence="3"/>
<protein>
    <recommendedName>
        <fullName evidence="3">Carboxylic ester hydrolase</fullName>
        <ecNumber evidence="3">3.1.1.-</ecNumber>
    </recommendedName>
</protein>
<sequence length="605" mass="63449">MNTETTENQDPTRQTAAGAVARAMALTACIALSACGGGSDSGFTFTPIVPVAPPPPAAPPPAADGPMVRQTTAGKIEGVDDSARTGTWFWKGVPFAQPPVGALRWAPPADPKSWEGVRAATKFGRSCAQGGRYFSPAPNDAPFGLAVREGFGKPVGDEDCLTLNIWRPAGNTAKLPVIVYIYGGSNISGYSADPGYDGAQLAKRGDAVVVTINYRVGVLGWLDLPQLKTGEAKNDSGNFALLDQMQALKFIQANIGAFGGDAGNVTVMGQSAGAVNTWGLVVSSASAGLLHKAVPLSGGMAFATRATAQTYSKALLNAIAIAEGKATDAASANTWVGSQTDAQIATYLRGLSADRLLTIVLEAAKPGNLLASPPLGNAPAPIEDGTILPVNSLAEVNAGRFNKMPMLIGNTRDEGTLFANLFGTFTGQGLGFKPTDYERFGLQYNFNPDAAVTLTEADLINAPYLPVDKPLNGWKAASDFATNAIFLNGLPAQIDSVAKYLPTKTWYYRFDWSQQVAPFNTVYGATHGLDTAFMFHNFGTSIFSFSFGEANRPGREALSDAMVGSLAAFSRTGDPNHAGLGVAWPNWPRKIVLDASKTQLQNSAP</sequence>
<feature type="domain" description="Carboxylesterase type B" evidence="4">
    <location>
        <begin position="68"/>
        <end position="587"/>
    </location>
</feature>
<dbReference type="Gene3D" id="3.40.50.1820">
    <property type="entry name" value="alpha/beta hydrolase"/>
    <property type="match status" value="1"/>
</dbReference>
<accession>A0AAW8CXP8</accession>
<evidence type="ECO:0000313" key="5">
    <source>
        <dbReference type="EMBL" id="MDP9896188.1"/>
    </source>
</evidence>
<evidence type="ECO:0000313" key="6">
    <source>
        <dbReference type="Proteomes" id="UP001242045"/>
    </source>
</evidence>
<dbReference type="Proteomes" id="UP001242045">
    <property type="component" value="Unassembled WGS sequence"/>
</dbReference>
<reference evidence="5" key="1">
    <citation type="submission" date="2023-07" db="EMBL/GenBank/DDBJ databases">
        <title>Sorghum-associated microbial communities from plants grown in Nebraska, USA.</title>
        <authorList>
            <person name="Schachtman D."/>
        </authorList>
    </citation>
    <scope>NUCLEOTIDE SEQUENCE</scope>
    <source>
        <strain evidence="5">DS3754</strain>
    </source>
</reference>
<evidence type="ECO:0000256" key="2">
    <source>
        <dbReference type="ARBA" id="ARBA00022801"/>
    </source>
</evidence>
<dbReference type="RefSeq" id="WP_307599831.1">
    <property type="nucleotide sequence ID" value="NZ_JAUSRD010000016.1"/>
</dbReference>
<dbReference type="AlphaFoldDB" id="A0AAW8CXP8"/>
<keyword evidence="2 3" id="KW-0378">Hydrolase</keyword>
<comment type="similarity">
    <text evidence="1 3">Belongs to the type-B carboxylesterase/lipase family.</text>
</comment>
<dbReference type="Pfam" id="PF00135">
    <property type="entry name" value="COesterase"/>
    <property type="match status" value="1"/>
</dbReference>
<comment type="caution">
    <text evidence="5">The sequence shown here is derived from an EMBL/GenBank/DDBJ whole genome shotgun (WGS) entry which is preliminary data.</text>
</comment>
<dbReference type="PANTHER" id="PTHR11559">
    <property type="entry name" value="CARBOXYLESTERASE"/>
    <property type="match status" value="1"/>
</dbReference>
<name>A0AAW8CXP8_9BURK</name>
<dbReference type="GO" id="GO:0016787">
    <property type="term" value="F:hydrolase activity"/>
    <property type="evidence" value="ECO:0007669"/>
    <property type="project" value="UniProtKB-KW"/>
</dbReference>
<dbReference type="InterPro" id="IPR029058">
    <property type="entry name" value="AB_hydrolase_fold"/>
</dbReference>
<evidence type="ECO:0000256" key="3">
    <source>
        <dbReference type="RuleBase" id="RU361235"/>
    </source>
</evidence>
<dbReference type="EMBL" id="JAUSRD010000016">
    <property type="protein sequence ID" value="MDP9896188.1"/>
    <property type="molecule type" value="Genomic_DNA"/>
</dbReference>
<dbReference type="SUPFAM" id="SSF53474">
    <property type="entry name" value="alpha/beta-Hydrolases"/>
    <property type="match status" value="1"/>
</dbReference>
<gene>
    <name evidence="5" type="ORF">J2W31_005323</name>
</gene>
<evidence type="ECO:0000259" key="4">
    <source>
        <dbReference type="Pfam" id="PF00135"/>
    </source>
</evidence>
<proteinExistence type="inferred from homology"/>
<evidence type="ECO:0000256" key="1">
    <source>
        <dbReference type="ARBA" id="ARBA00005964"/>
    </source>
</evidence>
<dbReference type="PROSITE" id="PS00122">
    <property type="entry name" value="CARBOXYLESTERASE_B_1"/>
    <property type="match status" value="1"/>
</dbReference>
<dbReference type="InterPro" id="IPR002018">
    <property type="entry name" value="CarbesteraseB"/>
</dbReference>
<dbReference type="InterPro" id="IPR019819">
    <property type="entry name" value="Carboxylesterase_B_CS"/>
</dbReference>
<dbReference type="PROSITE" id="PS00941">
    <property type="entry name" value="CARBOXYLESTERASE_B_2"/>
    <property type="match status" value="1"/>
</dbReference>
<organism evidence="5 6">
    <name type="scientific">Variovorax boronicumulans</name>
    <dbReference type="NCBI Taxonomy" id="436515"/>
    <lineage>
        <taxon>Bacteria</taxon>
        <taxon>Pseudomonadati</taxon>
        <taxon>Pseudomonadota</taxon>
        <taxon>Betaproteobacteria</taxon>
        <taxon>Burkholderiales</taxon>
        <taxon>Comamonadaceae</taxon>
        <taxon>Variovorax</taxon>
    </lineage>
</organism>
<dbReference type="InterPro" id="IPR019826">
    <property type="entry name" value="Carboxylesterase_B_AS"/>
</dbReference>
<dbReference type="InterPro" id="IPR050309">
    <property type="entry name" value="Type-B_Carboxylest/Lipase"/>
</dbReference>